<evidence type="ECO:0000259" key="7">
    <source>
        <dbReference type="Pfam" id="PF08281"/>
    </source>
</evidence>
<dbReference type="InterPro" id="IPR036388">
    <property type="entry name" value="WH-like_DNA-bd_sf"/>
</dbReference>
<evidence type="ECO:0000259" key="8">
    <source>
        <dbReference type="Pfam" id="PF20239"/>
    </source>
</evidence>
<dbReference type="GO" id="GO:0003677">
    <property type="term" value="F:DNA binding"/>
    <property type="evidence" value="ECO:0007669"/>
    <property type="project" value="InterPro"/>
</dbReference>
<dbReference type="Pfam" id="PF04542">
    <property type="entry name" value="Sigma70_r2"/>
    <property type="match status" value="1"/>
</dbReference>
<dbReference type="Pfam" id="PF08281">
    <property type="entry name" value="Sigma70_r4_2"/>
    <property type="match status" value="1"/>
</dbReference>
<accession>A0A239EZA0</accession>
<evidence type="ECO:0000313" key="10">
    <source>
        <dbReference type="Proteomes" id="UP000198282"/>
    </source>
</evidence>
<dbReference type="SUPFAM" id="SSF88659">
    <property type="entry name" value="Sigma3 and sigma4 domains of RNA polymerase sigma factors"/>
    <property type="match status" value="1"/>
</dbReference>
<gene>
    <name evidence="9" type="ORF">SAMN05216276_1010142</name>
</gene>
<evidence type="ECO:0000259" key="6">
    <source>
        <dbReference type="Pfam" id="PF04542"/>
    </source>
</evidence>
<proteinExistence type="inferred from homology"/>
<keyword evidence="4" id="KW-0804">Transcription</keyword>
<dbReference type="PANTHER" id="PTHR47756:SF2">
    <property type="entry name" value="BLL6612 PROTEIN"/>
    <property type="match status" value="1"/>
</dbReference>
<feature type="region of interest" description="Disordered" evidence="5">
    <location>
        <begin position="75"/>
        <end position="101"/>
    </location>
</feature>
<evidence type="ECO:0000256" key="2">
    <source>
        <dbReference type="ARBA" id="ARBA00023015"/>
    </source>
</evidence>
<comment type="similarity">
    <text evidence="1">Belongs to the sigma-70 factor family. ECF subfamily.</text>
</comment>
<dbReference type="Gene3D" id="1.10.1740.10">
    <property type="match status" value="1"/>
</dbReference>
<evidence type="ECO:0000256" key="5">
    <source>
        <dbReference type="SAM" id="MobiDB-lite"/>
    </source>
</evidence>
<dbReference type="OrthoDB" id="9780299at2"/>
<keyword evidence="3" id="KW-0731">Sigma factor</keyword>
<dbReference type="Pfam" id="PF20239">
    <property type="entry name" value="DUF6596"/>
    <property type="match status" value="1"/>
</dbReference>
<keyword evidence="2" id="KW-0805">Transcription regulation</keyword>
<evidence type="ECO:0000256" key="3">
    <source>
        <dbReference type="ARBA" id="ARBA00023082"/>
    </source>
</evidence>
<feature type="domain" description="DUF6596" evidence="8">
    <location>
        <begin position="182"/>
        <end position="282"/>
    </location>
</feature>
<dbReference type="InterPro" id="IPR007627">
    <property type="entry name" value="RNA_pol_sigma70_r2"/>
</dbReference>
<dbReference type="GO" id="GO:0006352">
    <property type="term" value="P:DNA-templated transcription initiation"/>
    <property type="evidence" value="ECO:0007669"/>
    <property type="project" value="InterPro"/>
</dbReference>
<reference evidence="9 10" key="1">
    <citation type="submission" date="2017-06" db="EMBL/GenBank/DDBJ databases">
        <authorList>
            <person name="Kim H.J."/>
            <person name="Triplett B.A."/>
        </authorList>
    </citation>
    <scope>NUCLEOTIDE SEQUENCE [LARGE SCALE GENOMIC DNA]</scope>
    <source>
        <strain evidence="9 10">CGMCC 4.2132</strain>
    </source>
</reference>
<feature type="compositionally biased region" description="Basic and acidic residues" evidence="5">
    <location>
        <begin position="75"/>
        <end position="94"/>
    </location>
</feature>
<dbReference type="NCBIfam" id="TIGR02937">
    <property type="entry name" value="sigma70-ECF"/>
    <property type="match status" value="1"/>
</dbReference>
<dbReference type="InterPro" id="IPR013325">
    <property type="entry name" value="RNA_pol_sigma_r2"/>
</dbReference>
<keyword evidence="10" id="KW-1185">Reference proteome</keyword>
<dbReference type="InterPro" id="IPR013324">
    <property type="entry name" value="RNA_pol_sigma_r3/r4-like"/>
</dbReference>
<dbReference type="AlphaFoldDB" id="A0A239EZA0"/>
<evidence type="ECO:0000256" key="4">
    <source>
        <dbReference type="ARBA" id="ARBA00023163"/>
    </source>
</evidence>
<organism evidence="9 10">
    <name type="scientific">Streptosporangium subroseum</name>
    <dbReference type="NCBI Taxonomy" id="106412"/>
    <lineage>
        <taxon>Bacteria</taxon>
        <taxon>Bacillati</taxon>
        <taxon>Actinomycetota</taxon>
        <taxon>Actinomycetes</taxon>
        <taxon>Streptosporangiales</taxon>
        <taxon>Streptosporangiaceae</taxon>
        <taxon>Streptosporangium</taxon>
    </lineage>
</organism>
<dbReference type="Proteomes" id="UP000198282">
    <property type="component" value="Unassembled WGS sequence"/>
</dbReference>
<name>A0A239EZA0_9ACTN</name>
<evidence type="ECO:0000256" key="1">
    <source>
        <dbReference type="ARBA" id="ARBA00010641"/>
    </source>
</evidence>
<feature type="domain" description="RNA polymerase sigma factor 70 region 4 type 2" evidence="7">
    <location>
        <begin position="113"/>
        <end position="164"/>
    </location>
</feature>
<dbReference type="Gene3D" id="1.10.10.10">
    <property type="entry name" value="Winged helix-like DNA-binding domain superfamily/Winged helix DNA-binding domain"/>
    <property type="match status" value="1"/>
</dbReference>
<dbReference type="GO" id="GO:0016987">
    <property type="term" value="F:sigma factor activity"/>
    <property type="evidence" value="ECO:0007669"/>
    <property type="project" value="UniProtKB-KW"/>
</dbReference>
<dbReference type="EMBL" id="FZOD01000010">
    <property type="protein sequence ID" value="SNS49925.1"/>
    <property type="molecule type" value="Genomic_DNA"/>
</dbReference>
<dbReference type="InterPro" id="IPR014284">
    <property type="entry name" value="RNA_pol_sigma-70_dom"/>
</dbReference>
<dbReference type="PANTHER" id="PTHR47756">
    <property type="entry name" value="BLL6612 PROTEIN-RELATED"/>
    <property type="match status" value="1"/>
</dbReference>
<feature type="domain" description="RNA polymerase sigma-70 region 2" evidence="6">
    <location>
        <begin position="9"/>
        <end position="75"/>
    </location>
</feature>
<protein>
    <submittedName>
        <fullName evidence="9">RNA polymerase, sigma subunit, ECF family</fullName>
    </submittedName>
</protein>
<dbReference type="RefSeq" id="WP_089207546.1">
    <property type="nucleotide sequence ID" value="NZ_FZOD01000010.1"/>
</dbReference>
<dbReference type="InterPro" id="IPR046531">
    <property type="entry name" value="DUF6596"/>
</dbReference>
<sequence length="441" mass="47695">MSDPAVDDLLRELAPQVVGVLTRRFGDFDAAEDAVQESLLDAAAQWVEEGVPGNPRGWLIQVAYRRMIEQLRNEQARRRREERVATREPPDRRVSPSADDAYETDRDDTLIMLFLCCHSELTPTSAIALTLRSVGGLTTAEIAKAFMVPETTMAQRISRAKQRIKASGVPFRMPAPGERARRLGSVLHVLYLIFNEGYASSAGPDLQRVELSREAIRLARMLHGLLPDDCEVAGLLALMLLTDARRPARTGAGGVPIPLSEQDRSLWDGEAVTEGVALVTGALARGAVGPYQLQAAIAAVHDEAATAEETDWPQILALYGLLERMSDNPVVSLNRAVAAAMAHGAAIGLDMLRALAADGRLAGNHRFYAARAHLLEMAGDRQAAVDDYRTAASRTTSIPERDYLTTRAAQLAAVDHRSRSAGDQALERGSVEVGQVLGGGQ</sequence>
<dbReference type="SUPFAM" id="SSF88946">
    <property type="entry name" value="Sigma2 domain of RNA polymerase sigma factors"/>
    <property type="match status" value="1"/>
</dbReference>
<evidence type="ECO:0000313" key="9">
    <source>
        <dbReference type="EMBL" id="SNS49925.1"/>
    </source>
</evidence>
<dbReference type="InterPro" id="IPR013249">
    <property type="entry name" value="RNA_pol_sigma70_r4_t2"/>
</dbReference>